<reference evidence="2" key="1">
    <citation type="submission" date="2023-10" db="EMBL/GenBank/DDBJ databases">
        <title>Genome assembly of Pristionchus species.</title>
        <authorList>
            <person name="Yoshida K."/>
            <person name="Sommer R.J."/>
        </authorList>
    </citation>
    <scope>NUCLEOTIDE SEQUENCE</scope>
    <source>
        <strain evidence="2">RS5133</strain>
    </source>
</reference>
<dbReference type="EMBL" id="BTSY01000002">
    <property type="protein sequence ID" value="GMT12881.1"/>
    <property type="molecule type" value="Genomic_DNA"/>
</dbReference>
<feature type="non-terminal residue" evidence="2">
    <location>
        <position position="1"/>
    </location>
</feature>
<keyword evidence="3" id="KW-1185">Reference proteome</keyword>
<feature type="non-terminal residue" evidence="2">
    <location>
        <position position="131"/>
    </location>
</feature>
<keyword evidence="1" id="KW-0812">Transmembrane</keyword>
<dbReference type="Proteomes" id="UP001432322">
    <property type="component" value="Unassembled WGS sequence"/>
</dbReference>
<name>A0AAV5V0N5_9BILA</name>
<dbReference type="AlphaFoldDB" id="A0AAV5V0N5"/>
<gene>
    <name evidence="2" type="ORF">PFISCL1PPCAC_4178</name>
</gene>
<comment type="caution">
    <text evidence="2">The sequence shown here is derived from an EMBL/GenBank/DDBJ whole genome shotgun (WGS) entry which is preliminary data.</text>
</comment>
<evidence type="ECO:0000313" key="2">
    <source>
        <dbReference type="EMBL" id="GMT12881.1"/>
    </source>
</evidence>
<organism evidence="2 3">
    <name type="scientific">Pristionchus fissidentatus</name>
    <dbReference type="NCBI Taxonomy" id="1538716"/>
    <lineage>
        <taxon>Eukaryota</taxon>
        <taxon>Metazoa</taxon>
        <taxon>Ecdysozoa</taxon>
        <taxon>Nematoda</taxon>
        <taxon>Chromadorea</taxon>
        <taxon>Rhabditida</taxon>
        <taxon>Rhabditina</taxon>
        <taxon>Diplogasteromorpha</taxon>
        <taxon>Diplogasteroidea</taxon>
        <taxon>Neodiplogasteridae</taxon>
        <taxon>Pristionchus</taxon>
    </lineage>
</organism>
<keyword evidence="1" id="KW-0472">Membrane</keyword>
<evidence type="ECO:0000256" key="1">
    <source>
        <dbReference type="SAM" id="Phobius"/>
    </source>
</evidence>
<accession>A0AAV5V0N5</accession>
<protein>
    <submittedName>
        <fullName evidence="2">Uncharacterized protein</fullName>
    </submittedName>
</protein>
<proteinExistence type="predicted"/>
<feature type="transmembrane region" description="Helical" evidence="1">
    <location>
        <begin position="13"/>
        <end position="33"/>
    </location>
</feature>
<sequence>SSLHSSIFLTHTMILRGVSIALLSVLIAGQSLYGHVDKSRCGKDTLCRVCGCRGKVNQYQFEKIDFERIYFYKIWDYCVAILQAKRLSTDSLIVTIQLLPSQENPASATVTMLGKSENCKLKLSDQLSIYS</sequence>
<keyword evidence="1" id="KW-1133">Transmembrane helix</keyword>
<evidence type="ECO:0000313" key="3">
    <source>
        <dbReference type="Proteomes" id="UP001432322"/>
    </source>
</evidence>